<evidence type="ECO:0000313" key="3">
    <source>
        <dbReference type="Proteomes" id="UP001219525"/>
    </source>
</evidence>
<protein>
    <recommendedName>
        <fullName evidence="4">C2H2-type domain-containing protein</fullName>
    </recommendedName>
</protein>
<gene>
    <name evidence="2" type="ORF">GGX14DRAFT_674309</name>
</gene>
<evidence type="ECO:0000313" key="2">
    <source>
        <dbReference type="EMBL" id="KAJ7195771.1"/>
    </source>
</evidence>
<feature type="region of interest" description="Disordered" evidence="1">
    <location>
        <begin position="288"/>
        <end position="307"/>
    </location>
</feature>
<organism evidence="2 3">
    <name type="scientific">Mycena pura</name>
    <dbReference type="NCBI Taxonomy" id="153505"/>
    <lineage>
        <taxon>Eukaryota</taxon>
        <taxon>Fungi</taxon>
        <taxon>Dikarya</taxon>
        <taxon>Basidiomycota</taxon>
        <taxon>Agaricomycotina</taxon>
        <taxon>Agaricomycetes</taxon>
        <taxon>Agaricomycetidae</taxon>
        <taxon>Agaricales</taxon>
        <taxon>Marasmiineae</taxon>
        <taxon>Mycenaceae</taxon>
        <taxon>Mycena</taxon>
    </lineage>
</organism>
<evidence type="ECO:0000256" key="1">
    <source>
        <dbReference type="SAM" id="MobiDB-lite"/>
    </source>
</evidence>
<feature type="compositionally biased region" description="Basic and acidic residues" evidence="1">
    <location>
        <begin position="1"/>
        <end position="11"/>
    </location>
</feature>
<reference evidence="2" key="1">
    <citation type="submission" date="2023-03" db="EMBL/GenBank/DDBJ databases">
        <title>Massive genome expansion in bonnet fungi (Mycena s.s.) driven by repeated elements and novel gene families across ecological guilds.</title>
        <authorList>
            <consortium name="Lawrence Berkeley National Laboratory"/>
            <person name="Harder C.B."/>
            <person name="Miyauchi S."/>
            <person name="Viragh M."/>
            <person name="Kuo A."/>
            <person name="Thoen E."/>
            <person name="Andreopoulos B."/>
            <person name="Lu D."/>
            <person name="Skrede I."/>
            <person name="Drula E."/>
            <person name="Henrissat B."/>
            <person name="Morin E."/>
            <person name="Kohler A."/>
            <person name="Barry K."/>
            <person name="LaButti K."/>
            <person name="Morin E."/>
            <person name="Salamov A."/>
            <person name="Lipzen A."/>
            <person name="Mereny Z."/>
            <person name="Hegedus B."/>
            <person name="Baldrian P."/>
            <person name="Stursova M."/>
            <person name="Weitz H."/>
            <person name="Taylor A."/>
            <person name="Grigoriev I.V."/>
            <person name="Nagy L.G."/>
            <person name="Martin F."/>
            <person name="Kauserud H."/>
        </authorList>
    </citation>
    <scope>NUCLEOTIDE SEQUENCE</scope>
    <source>
        <strain evidence="2">9144</strain>
    </source>
</reference>
<dbReference type="AlphaFoldDB" id="A0AAD6UW14"/>
<feature type="region of interest" description="Disordered" evidence="1">
    <location>
        <begin position="72"/>
        <end position="168"/>
    </location>
</feature>
<evidence type="ECO:0008006" key="4">
    <source>
        <dbReference type="Google" id="ProtNLM"/>
    </source>
</evidence>
<name>A0AAD6UW14_9AGAR</name>
<feature type="compositionally biased region" description="Basic and acidic residues" evidence="1">
    <location>
        <begin position="297"/>
        <end position="307"/>
    </location>
</feature>
<dbReference type="Proteomes" id="UP001219525">
    <property type="component" value="Unassembled WGS sequence"/>
</dbReference>
<accession>A0AAD6UW14</accession>
<sequence length="442" mass="47007">MSESSSNRDDAPEASAASAPASNVLGLPPVLTFGEYNDRYVSQCVPSLPPAFLSSPQADAFSLDRHPIANPFDLNPVAGGQRDYVPAASRPSNGRPDVQRSVRPVAPSSQTAAASRGFADIHHPSEGINRAGPGSQDAQSSSHRLDVPRAYPPPYAPTGEVMRATHPPGYPAPAPASFSFTATFNMNPGAFWQAPNAIQPAYNPYHAPNYAPGAWGPHQPPSFPPLPTHVPPSTMASGPRPALPPGPPPALPATSSALQPQSMAPASSTRAEPSWEAMSVLPLTHVRSPSNTVRSTETGRPRTRTERPLCPKVGVLQDHEIRAIVRAAAVADAATEFHCRWAGCQALVQLGKLWAHLSVAHGCLEGMLVRCAWAGCMYQDAMEAGSLVKHLRSETHLNIKTRCVGCNSDFARPDALGRHLRGSKGKEKARARATARARVIRN</sequence>
<feature type="compositionally biased region" description="Polar residues" evidence="1">
    <location>
        <begin position="261"/>
        <end position="271"/>
    </location>
</feature>
<comment type="caution">
    <text evidence="2">The sequence shown here is derived from an EMBL/GenBank/DDBJ whole genome shotgun (WGS) entry which is preliminary data.</text>
</comment>
<feature type="region of interest" description="Disordered" evidence="1">
    <location>
        <begin position="1"/>
        <end position="26"/>
    </location>
</feature>
<feature type="compositionally biased region" description="Pro residues" evidence="1">
    <location>
        <begin position="241"/>
        <end position="251"/>
    </location>
</feature>
<proteinExistence type="predicted"/>
<feature type="region of interest" description="Disordered" evidence="1">
    <location>
        <begin position="216"/>
        <end position="274"/>
    </location>
</feature>
<dbReference type="EMBL" id="JARJCW010000088">
    <property type="protein sequence ID" value="KAJ7195771.1"/>
    <property type="molecule type" value="Genomic_DNA"/>
</dbReference>
<keyword evidence="3" id="KW-1185">Reference proteome</keyword>
<feature type="compositionally biased region" description="Low complexity" evidence="1">
    <location>
        <begin position="13"/>
        <end position="22"/>
    </location>
</feature>
<feature type="compositionally biased region" description="Pro residues" evidence="1">
    <location>
        <begin position="218"/>
        <end position="230"/>
    </location>
</feature>